<reference evidence="3" key="1">
    <citation type="submission" date="2016-10" db="EMBL/GenBank/DDBJ databases">
        <authorList>
            <person name="Varghese N."/>
            <person name="Submissions S."/>
        </authorList>
    </citation>
    <scope>NUCLEOTIDE SEQUENCE [LARGE SCALE GENOMIC DNA]</scope>
    <source>
        <strain evidence="3">B4,CECT 8067,JCM 17497</strain>
    </source>
</reference>
<dbReference type="Proteomes" id="UP000198882">
    <property type="component" value="Unassembled WGS sequence"/>
</dbReference>
<feature type="transmembrane region" description="Helical" evidence="1">
    <location>
        <begin position="68"/>
        <end position="87"/>
    </location>
</feature>
<keyword evidence="3" id="KW-1185">Reference proteome</keyword>
<protein>
    <submittedName>
        <fullName evidence="2">Uncharacterized protein</fullName>
    </submittedName>
</protein>
<feature type="transmembrane region" description="Helical" evidence="1">
    <location>
        <begin position="38"/>
        <end position="56"/>
    </location>
</feature>
<name>A0A1G8YHX2_9EURY</name>
<proteinExistence type="predicted"/>
<dbReference type="InterPro" id="IPR058324">
    <property type="entry name" value="DUF8011"/>
</dbReference>
<dbReference type="EMBL" id="FNFE01000002">
    <property type="protein sequence ID" value="SDK02293.1"/>
    <property type="molecule type" value="Genomic_DNA"/>
</dbReference>
<keyword evidence="1" id="KW-0812">Transmembrane</keyword>
<evidence type="ECO:0000313" key="2">
    <source>
        <dbReference type="EMBL" id="SDK02293.1"/>
    </source>
</evidence>
<keyword evidence="1" id="KW-0472">Membrane</keyword>
<dbReference type="AlphaFoldDB" id="A0A1G8YHX2"/>
<accession>A0A1G8YHX2</accession>
<organism evidence="2 3">
    <name type="scientific">Natronorubrum texcoconense</name>
    <dbReference type="NCBI Taxonomy" id="1095776"/>
    <lineage>
        <taxon>Archaea</taxon>
        <taxon>Methanobacteriati</taxon>
        <taxon>Methanobacteriota</taxon>
        <taxon>Stenosarchaea group</taxon>
        <taxon>Halobacteria</taxon>
        <taxon>Halobacteriales</taxon>
        <taxon>Natrialbaceae</taxon>
        <taxon>Natronorubrum</taxon>
    </lineage>
</organism>
<dbReference type="Pfam" id="PF26041">
    <property type="entry name" value="DUF8011"/>
    <property type="match status" value="1"/>
</dbReference>
<evidence type="ECO:0000313" key="3">
    <source>
        <dbReference type="Proteomes" id="UP000198882"/>
    </source>
</evidence>
<gene>
    <name evidence="2" type="ORF">SAMN04515672_2168</name>
</gene>
<dbReference type="STRING" id="1095776.SAMN04515672_2168"/>
<sequence>MINGLFREPDGWQSGGLLIAVGLFFLGLYAFYGLFGAGTISSALHFGVLWLLLGIPELLPKERTQIAGGLRVLGLVFAVVLLIFYLSRLSIFQ</sequence>
<keyword evidence="1" id="KW-1133">Transmembrane helix</keyword>
<dbReference type="RefSeq" id="WP_245724187.1">
    <property type="nucleotide sequence ID" value="NZ_FNFE01000002.1"/>
</dbReference>
<evidence type="ECO:0000256" key="1">
    <source>
        <dbReference type="SAM" id="Phobius"/>
    </source>
</evidence>
<feature type="transmembrane region" description="Helical" evidence="1">
    <location>
        <begin position="12"/>
        <end position="32"/>
    </location>
</feature>